<organism evidence="2">
    <name type="scientific">Erwinia billingiae (strain Eb661)</name>
    <dbReference type="NCBI Taxonomy" id="634500"/>
    <lineage>
        <taxon>Bacteria</taxon>
        <taxon>Pseudomonadati</taxon>
        <taxon>Pseudomonadota</taxon>
        <taxon>Gammaproteobacteria</taxon>
        <taxon>Enterobacterales</taxon>
        <taxon>Erwiniaceae</taxon>
        <taxon>Erwinia</taxon>
    </lineage>
</organism>
<name>D8ML78_ERWBE</name>
<evidence type="ECO:0000313" key="2">
    <source>
        <dbReference type="Proteomes" id="UP000008793"/>
    </source>
</evidence>
<dbReference type="EMBL" id="FP236843">
    <property type="protein sequence ID" value="CAX61906.1"/>
    <property type="molecule type" value="Genomic_DNA"/>
</dbReference>
<protein>
    <submittedName>
        <fullName evidence="1">Uncharacterized protein</fullName>
    </submittedName>
</protein>
<keyword evidence="2" id="KW-1185">Reference proteome</keyword>
<dbReference type="HOGENOM" id="CLU_3251226_0_0_6"/>
<dbReference type="Proteomes" id="UP000008793">
    <property type="component" value="Chromosome"/>
</dbReference>
<sequence>MFERFNIAVQHAFKEFFHFGYLIKLLLVKRKKSIQEARFSGK</sequence>
<evidence type="ECO:0000313" key="1">
    <source>
        <dbReference type="EMBL" id="CAX61906.1"/>
    </source>
</evidence>
<dbReference type="AlphaFoldDB" id="D8ML78"/>
<gene>
    <name evidence="1" type="ordered locus">EbC_43750</name>
</gene>
<accession>D8ML78</accession>
<dbReference type="KEGG" id="ebi:EbC_43750"/>
<proteinExistence type="predicted"/>
<reference evidence="1 2" key="1">
    <citation type="journal article" date="2010" name="BMC Genomics">
        <title>Genome comparison of the epiphytic bacteria Erwinia billingiae and E. tasmaniensis with the pear pathogen E. pyrifoliae.</title>
        <authorList>
            <person name="Kube M."/>
            <person name="Migdoll A.M."/>
            <person name="Gehring I."/>
            <person name="Heitmann K."/>
            <person name="Mayer Y."/>
            <person name="Kuhl H."/>
            <person name="Knaust F."/>
            <person name="Geider K."/>
            <person name="Reinhardt R."/>
        </authorList>
    </citation>
    <scope>NUCLEOTIDE SEQUENCE [LARGE SCALE GENOMIC DNA]</scope>
    <source>
        <strain evidence="1 2">Eb661</strain>
    </source>
</reference>